<evidence type="ECO:0000313" key="1">
    <source>
        <dbReference type="EMBL" id="OOR28280.1"/>
    </source>
</evidence>
<sequence length="69" mass="8308">TDINGVRSDLRSNNVDNAKSIVLNFLLDNHKHFIEWTFTKDNYYKNYYFYTKDRTVFNPDIIDQISISR</sequence>
<protein>
    <submittedName>
        <fullName evidence="1">Uncharacterized protein</fullName>
    </submittedName>
</protein>
<dbReference type="EMBL" id="MUAL01000012">
    <property type="protein sequence ID" value="OOR28280.1"/>
    <property type="molecule type" value="Genomic_DNA"/>
</dbReference>
<comment type="caution">
    <text evidence="1">The sequence shown here is derived from an EMBL/GenBank/DDBJ whole genome shotgun (WGS) entry which is preliminary data.</text>
</comment>
<evidence type="ECO:0000313" key="2">
    <source>
        <dbReference type="Proteomes" id="UP000191124"/>
    </source>
</evidence>
<dbReference type="AlphaFoldDB" id="A0A1S9V1E0"/>
<organism evidence="1 2">
    <name type="scientific">Bacillus cereus</name>
    <dbReference type="NCBI Taxonomy" id="1396"/>
    <lineage>
        <taxon>Bacteria</taxon>
        <taxon>Bacillati</taxon>
        <taxon>Bacillota</taxon>
        <taxon>Bacilli</taxon>
        <taxon>Bacillales</taxon>
        <taxon>Bacillaceae</taxon>
        <taxon>Bacillus</taxon>
        <taxon>Bacillus cereus group</taxon>
    </lineage>
</organism>
<accession>A0A1S9V1E0</accession>
<gene>
    <name evidence="1" type="ORF">BW892_10200</name>
</gene>
<reference evidence="1 2" key="1">
    <citation type="submission" date="2017-01" db="EMBL/GenBank/DDBJ databases">
        <title>Bacillus cereus isolates.</title>
        <authorList>
            <person name="Beno S.M."/>
        </authorList>
    </citation>
    <scope>NUCLEOTIDE SEQUENCE [LARGE SCALE GENOMIC DNA]</scope>
    <source>
        <strain evidence="1 2">FSL M7-1219</strain>
    </source>
</reference>
<proteinExistence type="predicted"/>
<dbReference type="Proteomes" id="UP000191124">
    <property type="component" value="Unassembled WGS sequence"/>
</dbReference>
<feature type="non-terminal residue" evidence="1">
    <location>
        <position position="1"/>
    </location>
</feature>
<name>A0A1S9V1E0_BACCE</name>